<dbReference type="Proteomes" id="UP001140560">
    <property type="component" value="Unassembled WGS sequence"/>
</dbReference>
<evidence type="ECO:0000256" key="3">
    <source>
        <dbReference type="SAM" id="MobiDB-lite"/>
    </source>
</evidence>
<proteinExistence type="predicted"/>
<dbReference type="PANTHER" id="PTHR10188">
    <property type="entry name" value="L-ASPARAGINASE"/>
    <property type="match status" value="1"/>
</dbReference>
<feature type="site" description="Cleavage; by autolysis" evidence="2">
    <location>
        <begin position="255"/>
        <end position="256"/>
    </location>
</feature>
<feature type="region of interest" description="Disordered" evidence="3">
    <location>
        <begin position="160"/>
        <end position="202"/>
    </location>
</feature>
<dbReference type="GO" id="GO:0051604">
    <property type="term" value="P:protein maturation"/>
    <property type="evidence" value="ECO:0007669"/>
    <property type="project" value="TreeGrafter"/>
</dbReference>
<feature type="region of interest" description="Disordered" evidence="3">
    <location>
        <begin position="17"/>
        <end position="128"/>
    </location>
</feature>
<dbReference type="AlphaFoldDB" id="A0A9W8Y521"/>
<gene>
    <name evidence="4" type="ORF">N0V83_007258</name>
</gene>
<evidence type="ECO:0000256" key="1">
    <source>
        <dbReference type="PIRSR" id="PIRSR600246-1"/>
    </source>
</evidence>
<evidence type="ECO:0000313" key="5">
    <source>
        <dbReference type="Proteomes" id="UP001140560"/>
    </source>
</evidence>
<dbReference type="Gene3D" id="3.60.20.30">
    <property type="entry name" value="(Glycosyl)asparaginase"/>
    <property type="match status" value="1"/>
</dbReference>
<sequence>MAAKERWARWRIDLKSAERKSRKAGDSPSTWRMRNDLTPEDEAEQQRMREQHTRNLLRGYPSLPSSPSAVSEDEHNYYPTNVTSNSHSDLSLPLFEQSSSSWPSDDKMATSDTSTYSPVSEDVRPHTVADSSRNAFINSTQKVPTVSQYREYRTPPNFTPHFIEEDTPMGHSDRGQVYTASGRRSWGDGSEEGSDSPSSTKTMKAEFVEPSFPATVNTPLAETQNLGNIEKEPTPLPPRPAGPRPLQLEGDNITDTVGAIAVDSLGNIACGASSGGIGMKYRGRVGPAALVGVGAAVIPVDPDDPEQMCVATVTSGTGEHMATTMAATVCAERLYQSVKKSRGGEYVEVTEDEALRAMIESEFMG</sequence>
<organism evidence="4 5">
    <name type="scientific">Neocucurbitaria cava</name>
    <dbReference type="NCBI Taxonomy" id="798079"/>
    <lineage>
        <taxon>Eukaryota</taxon>
        <taxon>Fungi</taxon>
        <taxon>Dikarya</taxon>
        <taxon>Ascomycota</taxon>
        <taxon>Pezizomycotina</taxon>
        <taxon>Dothideomycetes</taxon>
        <taxon>Pleosporomycetidae</taxon>
        <taxon>Pleosporales</taxon>
        <taxon>Pleosporineae</taxon>
        <taxon>Cucurbitariaceae</taxon>
        <taxon>Neocucurbitaria</taxon>
    </lineage>
</organism>
<dbReference type="Pfam" id="PF01112">
    <property type="entry name" value="Asparaginase_2"/>
    <property type="match status" value="1"/>
</dbReference>
<evidence type="ECO:0000256" key="2">
    <source>
        <dbReference type="PIRSR" id="PIRSR600246-3"/>
    </source>
</evidence>
<evidence type="ECO:0000313" key="4">
    <source>
        <dbReference type="EMBL" id="KAJ4367673.1"/>
    </source>
</evidence>
<keyword evidence="5" id="KW-1185">Reference proteome</keyword>
<dbReference type="CDD" id="cd04514">
    <property type="entry name" value="Taspase1_like"/>
    <property type="match status" value="1"/>
</dbReference>
<dbReference type="InterPro" id="IPR029055">
    <property type="entry name" value="Ntn_hydrolases_N"/>
</dbReference>
<protein>
    <recommendedName>
        <fullName evidence="6">N-terminal nucleophile aminohydrolase</fullName>
    </recommendedName>
</protein>
<dbReference type="OrthoDB" id="77601at2759"/>
<reference evidence="4" key="1">
    <citation type="submission" date="2022-10" db="EMBL/GenBank/DDBJ databases">
        <title>Tapping the CABI collections for fungal endophytes: first genome assemblies for Collariella, Neodidymelliopsis, Ascochyta clinopodiicola, Didymella pomorum, Didymosphaeria variabile, Neocosmospora piperis and Neocucurbitaria cava.</title>
        <authorList>
            <person name="Hill R."/>
        </authorList>
    </citation>
    <scope>NUCLEOTIDE SEQUENCE</scope>
    <source>
        <strain evidence="4">IMI 356814</strain>
    </source>
</reference>
<dbReference type="InterPro" id="IPR037464">
    <property type="entry name" value="Taspase1"/>
</dbReference>
<evidence type="ECO:0008006" key="6">
    <source>
        <dbReference type="Google" id="ProtNLM"/>
    </source>
</evidence>
<feature type="compositionally biased region" description="Polar residues" evidence="3">
    <location>
        <begin position="78"/>
        <end position="89"/>
    </location>
</feature>
<dbReference type="EMBL" id="JAPEUY010000012">
    <property type="protein sequence ID" value="KAJ4367673.1"/>
    <property type="molecule type" value="Genomic_DNA"/>
</dbReference>
<feature type="active site" description="Nucleophile" evidence="1">
    <location>
        <position position="256"/>
    </location>
</feature>
<dbReference type="GO" id="GO:0004298">
    <property type="term" value="F:threonine-type endopeptidase activity"/>
    <property type="evidence" value="ECO:0007669"/>
    <property type="project" value="InterPro"/>
</dbReference>
<comment type="caution">
    <text evidence="4">The sequence shown here is derived from an EMBL/GenBank/DDBJ whole genome shotgun (WGS) entry which is preliminary data.</text>
</comment>
<dbReference type="InterPro" id="IPR000246">
    <property type="entry name" value="Peptidase_T2"/>
</dbReference>
<dbReference type="PANTHER" id="PTHR10188:SF8">
    <property type="entry name" value="THREONINE ASPARTASE 1"/>
    <property type="match status" value="1"/>
</dbReference>
<dbReference type="SUPFAM" id="SSF56235">
    <property type="entry name" value="N-terminal nucleophile aminohydrolases (Ntn hydrolases)"/>
    <property type="match status" value="1"/>
</dbReference>
<dbReference type="GO" id="GO:0005737">
    <property type="term" value="C:cytoplasm"/>
    <property type="evidence" value="ECO:0007669"/>
    <property type="project" value="TreeGrafter"/>
</dbReference>
<feature type="compositionally biased region" description="Basic and acidic residues" evidence="3">
    <location>
        <begin position="44"/>
        <end position="53"/>
    </location>
</feature>
<name>A0A9W8Y521_9PLEO</name>
<accession>A0A9W8Y521</accession>